<dbReference type="EMBL" id="WTYN01000003">
    <property type="protein sequence ID" value="MXO63742.1"/>
    <property type="molecule type" value="Genomic_DNA"/>
</dbReference>
<accession>A0A844YIN8</accession>
<dbReference type="InterPro" id="IPR005094">
    <property type="entry name" value="Endonuclease_MobA/VirD2"/>
</dbReference>
<dbReference type="Pfam" id="PF18821">
    <property type="entry name" value="LPD7"/>
    <property type="match status" value="1"/>
</dbReference>
<dbReference type="Pfam" id="PF03432">
    <property type="entry name" value="Relaxase"/>
    <property type="match status" value="1"/>
</dbReference>
<proteinExistence type="predicted"/>
<evidence type="ECO:0000313" key="5">
    <source>
        <dbReference type="Proteomes" id="UP000445582"/>
    </source>
</evidence>
<dbReference type="Proteomes" id="UP000445582">
    <property type="component" value="Unassembled WGS sequence"/>
</dbReference>
<evidence type="ECO:0000256" key="1">
    <source>
        <dbReference type="SAM" id="MobiDB-lite"/>
    </source>
</evidence>
<dbReference type="RefSeq" id="WP_160676573.1">
    <property type="nucleotide sequence ID" value="NZ_WTYN01000003.1"/>
</dbReference>
<feature type="region of interest" description="Disordered" evidence="1">
    <location>
        <begin position="387"/>
        <end position="421"/>
    </location>
</feature>
<evidence type="ECO:0000259" key="2">
    <source>
        <dbReference type="Pfam" id="PF03432"/>
    </source>
</evidence>
<reference evidence="4 5" key="1">
    <citation type="submission" date="2019-12" db="EMBL/GenBank/DDBJ databases">
        <title>Genomic-based taxomic classification of the family Erythrobacteraceae.</title>
        <authorList>
            <person name="Xu L."/>
        </authorList>
    </citation>
    <scope>NUCLEOTIDE SEQUENCE [LARGE SCALE GENOMIC DNA]</scope>
    <source>
        <strain evidence="4 5">MCCC 1A09965</strain>
    </source>
</reference>
<feature type="domain" description="MobA/VirD2-like nuclease" evidence="2">
    <location>
        <begin position="77"/>
        <end position="165"/>
    </location>
</feature>
<evidence type="ECO:0008006" key="6">
    <source>
        <dbReference type="Google" id="ProtNLM"/>
    </source>
</evidence>
<dbReference type="AlphaFoldDB" id="A0A844YIN8"/>
<organism evidence="4 5">
    <name type="scientific">Qipengyuania oceanensis</name>
    <dbReference type="NCBI Taxonomy" id="1463597"/>
    <lineage>
        <taxon>Bacteria</taxon>
        <taxon>Pseudomonadati</taxon>
        <taxon>Pseudomonadota</taxon>
        <taxon>Alphaproteobacteria</taxon>
        <taxon>Sphingomonadales</taxon>
        <taxon>Erythrobacteraceae</taxon>
        <taxon>Qipengyuania</taxon>
    </lineage>
</organism>
<name>A0A844YIN8_9SPHN</name>
<feature type="domain" description="Large polyvalent protein-associated" evidence="3">
    <location>
        <begin position="485"/>
        <end position="565"/>
    </location>
</feature>
<gene>
    <name evidence="4" type="ORF">GRI48_12045</name>
</gene>
<keyword evidence="5" id="KW-1185">Reference proteome</keyword>
<evidence type="ECO:0000259" key="3">
    <source>
        <dbReference type="Pfam" id="PF18821"/>
    </source>
</evidence>
<feature type="region of interest" description="Disordered" evidence="1">
    <location>
        <begin position="557"/>
        <end position="605"/>
    </location>
</feature>
<dbReference type="InterPro" id="IPR040677">
    <property type="entry name" value="LPD7"/>
</dbReference>
<evidence type="ECO:0000313" key="4">
    <source>
        <dbReference type="EMBL" id="MXO63742.1"/>
    </source>
</evidence>
<sequence length="921" mass="104622">MIAKLIGIKSQLMSGASLAAGAQKVRDYGWTLAKYVAALKLDEEDLARLHELGEMGKYPVNDKGDENRIRDRGTMHLEGEDYDQRALAFAYLTAQYGPRALKHIVVSYREGPVSLEMAERHRDTFLRVLGAENCAGFYGLHGDTARPHFHLAINAYDLTQRNLSKWGQGFEIEALHIASALCERDDMLPCEPNRRYVADETGVYHTLSGIKVADENGRILNASRMLRVPGLQHKIEDEFRTPDGLEEGKPVPAETSVKILAKAARESARDWEGYHRGLARVGLRYEPYEAAGKIVGGYFVPVDADISSKVRVKASAIGAGYKKLVNRFNQTEYQEPPKDIWFRPFQTLGYVGEPPADADARDRERELQRAEEKRLATLTAEIAARHGRDGLSARATQKARAAKKRKQLGLSLDQDDDPLNDQSAKYRKYERDFIEGIKRAIKQERGATRGRKRTKPIDGLLWGASSSVVDDQPAWLDKYNPMRLNGVREFYDGEVLAFTETRNFVAVHSSSKQHRIDALLLAQKKFGTIRIEGSRRERKRLIKLAVELDIPLDRSHQGEAERIQRRTASEQSRGRISEPSLETQPEPRQEVNRSQSDSGIDENPDKAAHALRKNRQRKLSALRYLVQRDSRERRHRVESHFPAYEMSWLQQDNESAADVRGPNPPPNESIRARRKLESIDPNRLMLASSQECYKGYRFLDDKVLTTVFTAPKRWLMLPEIQKHLKALAAIQMHERRWIASAVQSGRVTIEKGELFAVRKTDGWATEFYRRQRDDPRFQATILLAKVAPNRFALNLDVHPGLAAWRQAHRSQDADIASYIAYELNRTAIKHGAASVPIGAEARDGRTLTSLRNDAAGEFRKLIASPLSRDEREALSKTRSVTATVFAQFPWASIRSPKRMKRYARKQRFRHIGTAVHDRNGR</sequence>
<comment type="caution">
    <text evidence="4">The sequence shown here is derived from an EMBL/GenBank/DDBJ whole genome shotgun (WGS) entry which is preliminary data.</text>
</comment>
<dbReference type="OrthoDB" id="279005at2"/>
<feature type="compositionally biased region" description="Basic and acidic residues" evidence="1">
    <location>
        <begin position="557"/>
        <end position="576"/>
    </location>
</feature>
<protein>
    <recommendedName>
        <fullName evidence="6">Large polyvalent protein-associated domain-containing protein</fullName>
    </recommendedName>
</protein>